<evidence type="ECO:0000256" key="7">
    <source>
        <dbReference type="ARBA" id="ARBA00022777"/>
    </source>
</evidence>
<evidence type="ECO:0000256" key="1">
    <source>
        <dbReference type="ARBA" id="ARBA00005051"/>
    </source>
</evidence>
<keyword evidence="6" id="KW-0547">Nucleotide-binding</keyword>
<dbReference type="EMBL" id="JBHULD010000014">
    <property type="protein sequence ID" value="MFD2555938.1"/>
    <property type="molecule type" value="Genomic_DNA"/>
</dbReference>
<comment type="caution">
    <text evidence="14">The sequence shown here is derived from an EMBL/GenBank/DDBJ whole genome shotgun (WGS) entry which is preliminary data.</text>
</comment>
<keyword evidence="8" id="KW-0067">ATP-binding</keyword>
<dbReference type="InterPro" id="IPR035907">
    <property type="entry name" value="Hppk_sf"/>
</dbReference>
<feature type="domain" description="7,8-dihydro-6-hydroxymethylpterin-pyrophosphokinase" evidence="13">
    <location>
        <begin position="106"/>
        <end position="117"/>
    </location>
</feature>
<dbReference type="CDD" id="cd00483">
    <property type="entry name" value="HPPK"/>
    <property type="match status" value="1"/>
</dbReference>
<evidence type="ECO:0000313" key="15">
    <source>
        <dbReference type="Proteomes" id="UP001597440"/>
    </source>
</evidence>
<comment type="pathway">
    <text evidence="1">Cofactor biosynthesis; tetrahydrofolate biosynthesis; 2-amino-4-hydroxy-6-hydroxymethyl-7,8-dihydropteridine diphosphate from 7,8-dihydroneopterin triphosphate: step 4/4.</text>
</comment>
<evidence type="ECO:0000259" key="13">
    <source>
        <dbReference type="PROSITE" id="PS00794"/>
    </source>
</evidence>
<accession>A0ABW5L5A8</accession>
<organism evidence="14 15">
    <name type="scientific">Sphingobacterium tabacisoli</name>
    <dbReference type="NCBI Taxonomy" id="2044855"/>
    <lineage>
        <taxon>Bacteria</taxon>
        <taxon>Pseudomonadati</taxon>
        <taxon>Bacteroidota</taxon>
        <taxon>Sphingobacteriia</taxon>
        <taxon>Sphingobacteriales</taxon>
        <taxon>Sphingobacteriaceae</taxon>
        <taxon>Sphingobacterium</taxon>
    </lineage>
</organism>
<evidence type="ECO:0000256" key="6">
    <source>
        <dbReference type="ARBA" id="ARBA00022741"/>
    </source>
</evidence>
<dbReference type="Proteomes" id="UP001597440">
    <property type="component" value="Unassembled WGS sequence"/>
</dbReference>
<evidence type="ECO:0000256" key="2">
    <source>
        <dbReference type="ARBA" id="ARBA00005810"/>
    </source>
</evidence>
<dbReference type="PANTHER" id="PTHR43071:SF1">
    <property type="entry name" value="2-AMINO-4-HYDROXY-6-HYDROXYMETHYLDIHYDROPTERIDINE PYROPHOSPHOKINASE"/>
    <property type="match status" value="1"/>
</dbReference>
<evidence type="ECO:0000256" key="3">
    <source>
        <dbReference type="ARBA" id="ARBA00013253"/>
    </source>
</evidence>
<dbReference type="PROSITE" id="PS00794">
    <property type="entry name" value="HPPK"/>
    <property type="match status" value="1"/>
</dbReference>
<dbReference type="EC" id="2.7.6.3" evidence="3"/>
<evidence type="ECO:0000256" key="9">
    <source>
        <dbReference type="ARBA" id="ARBA00022909"/>
    </source>
</evidence>
<gene>
    <name evidence="14" type="primary">folK</name>
    <name evidence="14" type="ORF">ACFSQW_16205</name>
</gene>
<dbReference type="RefSeq" id="WP_246512530.1">
    <property type="nucleotide sequence ID" value="NZ_JAEQMU010000001.1"/>
</dbReference>
<dbReference type="Gene3D" id="3.30.70.560">
    <property type="entry name" value="7,8-Dihydro-6-hydroxymethylpterin-pyrophosphokinase HPPK"/>
    <property type="match status" value="1"/>
</dbReference>
<sequence length="179" mass="20632">MYLIGFVEFESSLLYFWNSMNQIYILLGANLGNPTAQIAQASILLQDRVGRILTSSALYVSEGWGVKDQPLFYNQALVIETNHDKQTCLTLCQEIETELGRTRLVKWGARLIDIDIIYFNEEVYESEDLVIPHPLMQFRNFVLVPLCEIAADYIHPLLLQTNRQLLNNSEDELVVKKYT</sequence>
<dbReference type="InterPro" id="IPR000550">
    <property type="entry name" value="Hppk"/>
</dbReference>
<evidence type="ECO:0000256" key="12">
    <source>
        <dbReference type="ARBA" id="ARBA00033413"/>
    </source>
</evidence>
<keyword evidence="7" id="KW-0418">Kinase</keyword>
<name>A0ABW5L5A8_9SPHI</name>
<protein>
    <recommendedName>
        <fullName evidence="4">2-amino-4-hydroxy-6-hydroxymethyldihydropteridine pyrophosphokinase</fullName>
        <ecNumber evidence="3">2.7.6.3</ecNumber>
    </recommendedName>
    <alternativeName>
        <fullName evidence="11">6-hydroxymethyl-7,8-dihydropterin pyrophosphokinase</fullName>
    </alternativeName>
    <alternativeName>
        <fullName evidence="12">7,8-dihydro-6-hydroxymethylpterin-pyrophosphokinase</fullName>
    </alternativeName>
</protein>
<keyword evidence="5 14" id="KW-0808">Transferase</keyword>
<reference evidence="15" key="1">
    <citation type="journal article" date="2019" name="Int. J. Syst. Evol. Microbiol.">
        <title>The Global Catalogue of Microorganisms (GCM) 10K type strain sequencing project: providing services to taxonomists for standard genome sequencing and annotation.</title>
        <authorList>
            <consortium name="The Broad Institute Genomics Platform"/>
            <consortium name="The Broad Institute Genome Sequencing Center for Infectious Disease"/>
            <person name="Wu L."/>
            <person name="Ma J."/>
        </authorList>
    </citation>
    <scope>NUCLEOTIDE SEQUENCE [LARGE SCALE GENOMIC DNA]</scope>
    <source>
        <strain evidence="15">KCTC 52298</strain>
    </source>
</reference>
<dbReference type="SUPFAM" id="SSF55083">
    <property type="entry name" value="6-hydroxymethyl-7,8-dihydropterin pyrophosphokinase, HPPK"/>
    <property type="match status" value="1"/>
</dbReference>
<dbReference type="GO" id="GO:0003848">
    <property type="term" value="F:2-amino-4-hydroxy-6-hydroxymethyldihydropteridine diphosphokinase activity"/>
    <property type="evidence" value="ECO:0007669"/>
    <property type="project" value="UniProtKB-EC"/>
</dbReference>
<evidence type="ECO:0000256" key="4">
    <source>
        <dbReference type="ARBA" id="ARBA00016218"/>
    </source>
</evidence>
<evidence type="ECO:0000256" key="5">
    <source>
        <dbReference type="ARBA" id="ARBA00022679"/>
    </source>
</evidence>
<dbReference type="PANTHER" id="PTHR43071">
    <property type="entry name" value="2-AMINO-4-HYDROXY-6-HYDROXYMETHYLDIHYDROPTERIDINE PYROPHOSPHOKINASE"/>
    <property type="match status" value="1"/>
</dbReference>
<evidence type="ECO:0000313" key="14">
    <source>
        <dbReference type="EMBL" id="MFD2555938.1"/>
    </source>
</evidence>
<dbReference type="Pfam" id="PF01288">
    <property type="entry name" value="HPPK"/>
    <property type="match status" value="1"/>
</dbReference>
<keyword evidence="9" id="KW-0289">Folate biosynthesis</keyword>
<dbReference type="NCBIfam" id="TIGR01498">
    <property type="entry name" value="folK"/>
    <property type="match status" value="1"/>
</dbReference>
<keyword evidence="15" id="KW-1185">Reference proteome</keyword>
<proteinExistence type="inferred from homology"/>
<evidence type="ECO:0000256" key="8">
    <source>
        <dbReference type="ARBA" id="ARBA00022840"/>
    </source>
</evidence>
<comment type="function">
    <text evidence="10">Catalyzes the transfer of pyrophosphate from adenosine triphosphate (ATP) to 6-hydroxymethyl-7,8-dihydropterin, an enzymatic step in folate biosynthesis pathway.</text>
</comment>
<evidence type="ECO:0000256" key="11">
    <source>
        <dbReference type="ARBA" id="ARBA00029766"/>
    </source>
</evidence>
<evidence type="ECO:0000256" key="10">
    <source>
        <dbReference type="ARBA" id="ARBA00029409"/>
    </source>
</evidence>
<comment type="similarity">
    <text evidence="2">Belongs to the HPPK family.</text>
</comment>